<feature type="active site" evidence="8">
    <location>
        <position position="137"/>
    </location>
</feature>
<dbReference type="SMART" id="SM00028">
    <property type="entry name" value="TPR"/>
    <property type="match status" value="3"/>
</dbReference>
<dbReference type="Proteomes" id="UP000243180">
    <property type="component" value="Chromosome"/>
</dbReference>
<accession>A0A1B4XI87</accession>
<dbReference type="PANTHER" id="PTHR22726">
    <property type="entry name" value="METALLOENDOPEPTIDASE OMA1"/>
    <property type="match status" value="1"/>
</dbReference>
<comment type="similarity">
    <text evidence="8">Belongs to the peptidase M48 family. BepA subfamily.</text>
</comment>
<dbReference type="Gene3D" id="1.25.40.10">
    <property type="entry name" value="Tetratricopeptide repeat domain"/>
    <property type="match status" value="1"/>
</dbReference>
<dbReference type="GO" id="GO:0051603">
    <property type="term" value="P:proteolysis involved in protein catabolic process"/>
    <property type="evidence" value="ECO:0007669"/>
    <property type="project" value="TreeGrafter"/>
</dbReference>
<comment type="subcellular location">
    <subcellularLocation>
        <location evidence="8">Periplasm</location>
    </subcellularLocation>
</comment>
<dbReference type="GO" id="GO:0008270">
    <property type="term" value="F:zinc ion binding"/>
    <property type="evidence" value="ECO:0007669"/>
    <property type="project" value="UniProtKB-UniRule"/>
</dbReference>
<dbReference type="InParanoid" id="A0A1B4XI87"/>
<evidence type="ECO:0000259" key="9">
    <source>
        <dbReference type="Pfam" id="PF01435"/>
    </source>
</evidence>
<feature type="binding site" evidence="8">
    <location>
        <position position="140"/>
    </location>
    <ligand>
        <name>Zn(2+)</name>
        <dbReference type="ChEBI" id="CHEBI:29105"/>
        <note>catalytic</note>
    </ligand>
</feature>
<dbReference type="Gene3D" id="3.30.2010.10">
    <property type="entry name" value="Metalloproteases ('zincins'), catalytic domain"/>
    <property type="match status" value="1"/>
</dbReference>
<evidence type="ECO:0000256" key="8">
    <source>
        <dbReference type="HAMAP-Rule" id="MF_00997"/>
    </source>
</evidence>
<feature type="binding site" evidence="8">
    <location>
        <position position="201"/>
    </location>
    <ligand>
        <name>Zn(2+)</name>
        <dbReference type="ChEBI" id="CHEBI:29105"/>
        <note>catalytic</note>
    </ligand>
</feature>
<keyword evidence="4 8" id="KW-0574">Periplasm</keyword>
<dbReference type="SUPFAM" id="SSF48452">
    <property type="entry name" value="TPR-like"/>
    <property type="match status" value="1"/>
</dbReference>
<dbReference type="GO" id="GO:0042597">
    <property type="term" value="C:periplasmic space"/>
    <property type="evidence" value="ECO:0007669"/>
    <property type="project" value="UniProtKB-SubCell"/>
</dbReference>
<keyword evidence="5 8" id="KW-0378">Hydrolase</keyword>
<evidence type="ECO:0000256" key="7">
    <source>
        <dbReference type="ARBA" id="ARBA00023049"/>
    </source>
</evidence>
<dbReference type="CDD" id="cd07333">
    <property type="entry name" value="M48C_bepA_like"/>
    <property type="match status" value="1"/>
</dbReference>
<protein>
    <recommendedName>
        <fullName evidence="8">Putative beta-barrel assembly-enhancing protease</fullName>
        <ecNumber evidence="8">3.4.-.-</ecNumber>
    </recommendedName>
</protein>
<reference evidence="10 11" key="1">
    <citation type="submission" date="2015-05" db="EMBL/GenBank/DDBJ databases">
        <title>Complete genome sequence of a sulfur-oxidizing gammaproteobacterium strain HA5.</title>
        <authorList>
            <person name="Miura A."/>
            <person name="Kojima H."/>
            <person name="Fukui M."/>
        </authorList>
    </citation>
    <scope>NUCLEOTIDE SEQUENCE [LARGE SCALE GENOMIC DNA]</scope>
    <source>
        <strain evidence="10 11">HA5</strain>
    </source>
</reference>
<dbReference type="InterPro" id="IPR001915">
    <property type="entry name" value="Peptidase_M48"/>
</dbReference>
<keyword evidence="2 8" id="KW-0479">Metal-binding</keyword>
<dbReference type="Pfam" id="PF01435">
    <property type="entry name" value="Peptidase_M48"/>
    <property type="match status" value="1"/>
</dbReference>
<evidence type="ECO:0000256" key="5">
    <source>
        <dbReference type="ARBA" id="ARBA00022801"/>
    </source>
</evidence>
<evidence type="ECO:0000256" key="1">
    <source>
        <dbReference type="ARBA" id="ARBA00022670"/>
    </source>
</evidence>
<feature type="signal peptide" evidence="8">
    <location>
        <begin position="1"/>
        <end position="28"/>
    </location>
</feature>
<dbReference type="HAMAP" id="MF_00997">
    <property type="entry name" value="Protease_BepA"/>
    <property type="match status" value="1"/>
</dbReference>
<dbReference type="InterPro" id="IPR011990">
    <property type="entry name" value="TPR-like_helical_dom_sf"/>
</dbReference>
<dbReference type="InterPro" id="IPR019734">
    <property type="entry name" value="TPR_rpt"/>
</dbReference>
<dbReference type="InterPro" id="IPR030873">
    <property type="entry name" value="Protease_BepA"/>
</dbReference>
<name>A0A1B4XI87_9GAMM</name>
<dbReference type="FunCoup" id="A0A1B4XI87">
    <property type="interactions" value="134"/>
</dbReference>
<evidence type="ECO:0000256" key="2">
    <source>
        <dbReference type="ARBA" id="ARBA00022723"/>
    </source>
</evidence>
<keyword evidence="7 8" id="KW-0482">Metalloprotease</keyword>
<comment type="function">
    <text evidence="8">Functions as both a chaperone and a metalloprotease. Maintains the integrity of the outer membrane by promoting either the assembly or the elimination of outer membrane proteins, depending on their folding state.</text>
</comment>
<evidence type="ECO:0000313" key="10">
    <source>
        <dbReference type="EMBL" id="BAV34517.1"/>
    </source>
</evidence>
<keyword evidence="6 8" id="KW-0862">Zinc</keyword>
<keyword evidence="3 8" id="KW-0732">Signal</keyword>
<evidence type="ECO:0000256" key="4">
    <source>
        <dbReference type="ARBA" id="ARBA00022764"/>
    </source>
</evidence>
<gene>
    <name evidence="10" type="ORF">SCL_2228</name>
</gene>
<feature type="domain" description="Peptidase M48" evidence="9">
    <location>
        <begin position="74"/>
        <end position="259"/>
    </location>
</feature>
<evidence type="ECO:0000313" key="11">
    <source>
        <dbReference type="Proteomes" id="UP000243180"/>
    </source>
</evidence>
<comment type="cofactor">
    <cofactor evidence="8">
        <name>Zn(2+)</name>
        <dbReference type="ChEBI" id="CHEBI:29105"/>
    </cofactor>
    <text evidence="8">Binds 1 zinc ion per subunit.</text>
</comment>
<evidence type="ECO:0000256" key="3">
    <source>
        <dbReference type="ARBA" id="ARBA00022729"/>
    </source>
</evidence>
<feature type="chain" id="PRO_5009003952" description="Putative beta-barrel assembly-enhancing protease" evidence="8">
    <location>
        <begin position="29"/>
        <end position="486"/>
    </location>
</feature>
<sequence precursor="true">MKIMFHPLCRTLLAASLLFPSAQVPVQAGNTVLPDLGDESMAVISPAQERKLGENLMRQSRRSLAFMNDPEISEYIQSLGQRLVSHSDNPQQDFRFFVIDNPTINAFAVPGGFIGVHTGLILATQNEAELASVLAHETAHITQRHIPRLIAESQRTTLPALAGIIAGILLASAGHQGGEAAIALTSATVAQKEINYTRSFEEEADRIGMQILANSGFDPNAMPAFFEQMQNLNRLNDTSLPEFLRTHPVTTSRIADSRNRAEQFRVRQTPDSSDFQHVRAKIRALAAGNPDEIARGFRENLAQGKYLNADAERYGYAVALLRTRQLATARTEIGKLVARQPGRISYRILQAETEMAAGNFKQALAVYADAYAKTPGDAPLANYYASALLKTGKYRQARDLLKTALQRRPEDPELYRMLAQAAGDIGTKFEAHKAMAEHYYLSGNPHAAIEQLQLAARFAGDSFYLQSGIEARIAAIKEEIALYQTK</sequence>
<feature type="active site" description="Proton donor" evidence="8">
    <location>
        <position position="205"/>
    </location>
</feature>
<dbReference type="EC" id="3.4.-.-" evidence="8"/>
<dbReference type="OrthoDB" id="9810445at2"/>
<keyword evidence="1 8" id="KW-0645">Protease</keyword>
<dbReference type="GO" id="GO:0016020">
    <property type="term" value="C:membrane"/>
    <property type="evidence" value="ECO:0007669"/>
    <property type="project" value="InterPro"/>
</dbReference>
<feature type="binding site" evidence="8">
    <location>
        <position position="136"/>
    </location>
    <ligand>
        <name>Zn(2+)</name>
        <dbReference type="ChEBI" id="CHEBI:29105"/>
        <note>catalytic</note>
    </ligand>
</feature>
<proteinExistence type="inferred from homology"/>
<dbReference type="AlphaFoldDB" id="A0A1B4XI87"/>
<dbReference type="InterPro" id="IPR051156">
    <property type="entry name" value="Mito/Outer_Membr_Metalloprot"/>
</dbReference>
<evidence type="ECO:0000256" key="6">
    <source>
        <dbReference type="ARBA" id="ARBA00022833"/>
    </source>
</evidence>
<dbReference type="EMBL" id="AP014879">
    <property type="protein sequence ID" value="BAV34517.1"/>
    <property type="molecule type" value="Genomic_DNA"/>
</dbReference>
<organism evidence="10 11">
    <name type="scientific">Sulfuricaulis limicola</name>
    <dbReference type="NCBI Taxonomy" id="1620215"/>
    <lineage>
        <taxon>Bacteria</taxon>
        <taxon>Pseudomonadati</taxon>
        <taxon>Pseudomonadota</taxon>
        <taxon>Gammaproteobacteria</taxon>
        <taxon>Acidiferrobacterales</taxon>
        <taxon>Acidiferrobacteraceae</taxon>
        <taxon>Sulfuricaulis</taxon>
    </lineage>
</organism>
<dbReference type="GO" id="GO:0004222">
    <property type="term" value="F:metalloendopeptidase activity"/>
    <property type="evidence" value="ECO:0007669"/>
    <property type="project" value="InterPro"/>
</dbReference>
<dbReference type="KEGG" id="slim:SCL_2228"/>
<dbReference type="PANTHER" id="PTHR22726:SF1">
    <property type="entry name" value="METALLOENDOPEPTIDASE OMA1, MITOCHONDRIAL"/>
    <property type="match status" value="1"/>
</dbReference>
<keyword evidence="11" id="KW-1185">Reference proteome</keyword>
<dbReference type="Pfam" id="PF14559">
    <property type="entry name" value="TPR_19"/>
    <property type="match status" value="1"/>
</dbReference>